<evidence type="ECO:0000256" key="5">
    <source>
        <dbReference type="ARBA" id="ARBA00022723"/>
    </source>
</evidence>
<evidence type="ECO:0000259" key="19">
    <source>
        <dbReference type="PROSITE" id="PS51462"/>
    </source>
</evidence>
<evidence type="ECO:0000256" key="15">
    <source>
        <dbReference type="ARBA" id="ARBA00041979"/>
    </source>
</evidence>
<organism evidence="20 21">
    <name type="scientific">Luminiphilus syltensis NOR5-1B</name>
    <dbReference type="NCBI Taxonomy" id="565045"/>
    <lineage>
        <taxon>Bacteria</taxon>
        <taxon>Pseudomonadati</taxon>
        <taxon>Pseudomonadota</taxon>
        <taxon>Gammaproteobacteria</taxon>
        <taxon>Cellvibrionales</taxon>
        <taxon>Halieaceae</taxon>
        <taxon>Luminiphilus</taxon>
    </lineage>
</organism>
<sequence length="146" mass="16140">MCPGRLIFRTIGATVMTDRIHVAVGVLRDDQSRILITRRAADAHQGGLWEFPGGKVESGETIQSALAREFLEELGTRVLETAPLCEITHDYSDKAVLLDVHWITAWEVEPRGLEGQPLAWVPPDELENFEFPAANQPIIEAIAAQA</sequence>
<dbReference type="GO" id="GO:0044716">
    <property type="term" value="F:8-oxo-GDP phosphatase activity"/>
    <property type="evidence" value="ECO:0007669"/>
    <property type="project" value="TreeGrafter"/>
</dbReference>
<evidence type="ECO:0000256" key="13">
    <source>
        <dbReference type="ARBA" id="ARBA00040794"/>
    </source>
</evidence>
<feature type="binding site" evidence="17">
    <location>
        <begin position="50"/>
        <end position="53"/>
    </location>
    <ligand>
        <name>8-oxo-dGTP</name>
        <dbReference type="ChEBI" id="CHEBI:77896"/>
    </ligand>
</feature>
<evidence type="ECO:0000256" key="7">
    <source>
        <dbReference type="ARBA" id="ARBA00022801"/>
    </source>
</evidence>
<dbReference type="GO" id="GO:0044715">
    <property type="term" value="F:8-oxo-dGDP phosphatase activity"/>
    <property type="evidence" value="ECO:0007669"/>
    <property type="project" value="TreeGrafter"/>
</dbReference>
<comment type="cofactor">
    <cofactor evidence="1 18">
        <name>Mg(2+)</name>
        <dbReference type="ChEBI" id="CHEBI:18420"/>
    </cofactor>
</comment>
<evidence type="ECO:0000256" key="8">
    <source>
        <dbReference type="ARBA" id="ARBA00022842"/>
    </source>
</evidence>
<dbReference type="PANTHER" id="PTHR47707:SF1">
    <property type="entry name" value="NUDIX HYDROLASE FAMILY PROTEIN"/>
    <property type="match status" value="1"/>
</dbReference>
<dbReference type="GO" id="GO:0006260">
    <property type="term" value="P:DNA replication"/>
    <property type="evidence" value="ECO:0007669"/>
    <property type="project" value="UniProtKB-KW"/>
</dbReference>
<comment type="similarity">
    <text evidence="2">Belongs to the Nudix hydrolase family.</text>
</comment>
<dbReference type="HOGENOM" id="CLU_037162_19_2_6"/>
<dbReference type="GO" id="GO:0046872">
    <property type="term" value="F:metal ion binding"/>
    <property type="evidence" value="ECO:0007669"/>
    <property type="project" value="UniProtKB-KW"/>
</dbReference>
<dbReference type="AlphaFoldDB" id="B8KR41"/>
<keyword evidence="4" id="KW-0235">DNA replication</keyword>
<evidence type="ECO:0000256" key="9">
    <source>
        <dbReference type="ARBA" id="ARBA00023204"/>
    </source>
</evidence>
<keyword evidence="9" id="KW-0234">DNA repair</keyword>
<dbReference type="STRING" id="565045.NOR51B_769"/>
<feature type="domain" description="Nudix hydrolase" evidence="19">
    <location>
        <begin position="17"/>
        <end position="146"/>
    </location>
</feature>
<dbReference type="InterPro" id="IPR029119">
    <property type="entry name" value="MutY_C"/>
</dbReference>
<evidence type="ECO:0000256" key="10">
    <source>
        <dbReference type="ARBA" id="ARBA00035861"/>
    </source>
</evidence>
<dbReference type="GO" id="GO:0006281">
    <property type="term" value="P:DNA repair"/>
    <property type="evidence" value="ECO:0007669"/>
    <property type="project" value="UniProtKB-KW"/>
</dbReference>
<evidence type="ECO:0000256" key="6">
    <source>
        <dbReference type="ARBA" id="ARBA00022763"/>
    </source>
</evidence>
<keyword evidence="7" id="KW-0378">Hydrolase</keyword>
<dbReference type="InterPro" id="IPR020476">
    <property type="entry name" value="Nudix_hydrolase"/>
</dbReference>
<dbReference type="Pfam" id="PF14815">
    <property type="entry name" value="NUDIX_4"/>
    <property type="match status" value="1"/>
</dbReference>
<dbReference type="PANTHER" id="PTHR47707">
    <property type="entry name" value="8-OXO-DGTP DIPHOSPHATASE"/>
    <property type="match status" value="1"/>
</dbReference>
<evidence type="ECO:0000256" key="11">
    <source>
        <dbReference type="ARBA" id="ARBA00036904"/>
    </source>
</evidence>
<keyword evidence="8 18" id="KW-0460">Magnesium</keyword>
<dbReference type="GO" id="GO:0008413">
    <property type="term" value="F:8-oxo-7,8-dihydroguanosine triphosphate pyrophosphatase activity"/>
    <property type="evidence" value="ECO:0007669"/>
    <property type="project" value="InterPro"/>
</dbReference>
<dbReference type="CDD" id="cd03425">
    <property type="entry name" value="NUDIX_MutT_NudA_like"/>
    <property type="match status" value="1"/>
</dbReference>
<comment type="catalytic activity">
    <reaction evidence="10">
        <text>8-oxo-dGTP + H2O = 8-oxo-dGMP + diphosphate + H(+)</text>
        <dbReference type="Rhea" id="RHEA:31575"/>
        <dbReference type="ChEBI" id="CHEBI:15377"/>
        <dbReference type="ChEBI" id="CHEBI:15378"/>
        <dbReference type="ChEBI" id="CHEBI:33019"/>
        <dbReference type="ChEBI" id="CHEBI:63224"/>
        <dbReference type="ChEBI" id="CHEBI:77896"/>
        <dbReference type="EC" id="3.6.1.55"/>
    </reaction>
</comment>
<dbReference type="PROSITE" id="PS51462">
    <property type="entry name" value="NUDIX"/>
    <property type="match status" value="1"/>
</dbReference>
<dbReference type="InterPro" id="IPR020084">
    <property type="entry name" value="NUDIX_hydrolase_CS"/>
</dbReference>
<gene>
    <name evidence="20" type="ORF">NOR51B_769</name>
</gene>
<dbReference type="eggNOG" id="COG0494">
    <property type="taxonomic scope" value="Bacteria"/>
</dbReference>
<keyword evidence="21" id="KW-1185">Reference proteome</keyword>
<protein>
    <recommendedName>
        <fullName evidence="13">8-oxo-dGTP diphosphatase</fullName>
        <ecNumber evidence="12">3.6.1.55</ecNumber>
    </recommendedName>
    <alternativeName>
        <fullName evidence="16">7,8-dihydro-8-oxoguanine-triphosphatase</fullName>
    </alternativeName>
    <alternativeName>
        <fullName evidence="15">Mutator protein MutT</fullName>
    </alternativeName>
    <alternativeName>
        <fullName evidence="14">dGTP pyrophosphohydrolase</fullName>
    </alternativeName>
</protein>
<evidence type="ECO:0000256" key="14">
    <source>
        <dbReference type="ARBA" id="ARBA00041592"/>
    </source>
</evidence>
<proteinExistence type="inferred from homology"/>
<comment type="catalytic activity">
    <reaction evidence="11">
        <text>8-oxo-GTP + H2O = 8-oxo-GMP + diphosphate + H(+)</text>
        <dbReference type="Rhea" id="RHEA:67616"/>
        <dbReference type="ChEBI" id="CHEBI:15377"/>
        <dbReference type="ChEBI" id="CHEBI:15378"/>
        <dbReference type="ChEBI" id="CHEBI:33019"/>
        <dbReference type="ChEBI" id="CHEBI:143553"/>
        <dbReference type="ChEBI" id="CHEBI:145694"/>
    </reaction>
</comment>
<dbReference type="InterPro" id="IPR015797">
    <property type="entry name" value="NUDIX_hydrolase-like_dom_sf"/>
</dbReference>
<feature type="binding site" evidence="18">
    <location>
        <position position="73"/>
    </location>
    <ligand>
        <name>Mg(2+)</name>
        <dbReference type="ChEBI" id="CHEBI:18420"/>
    </ligand>
</feature>
<dbReference type="NCBIfam" id="TIGR00586">
    <property type="entry name" value="mutt"/>
    <property type="match status" value="1"/>
</dbReference>
<evidence type="ECO:0000256" key="18">
    <source>
        <dbReference type="PIRSR" id="PIRSR603561-2"/>
    </source>
</evidence>
<evidence type="ECO:0000256" key="3">
    <source>
        <dbReference type="ARBA" id="ARBA00022457"/>
    </source>
</evidence>
<dbReference type="EMBL" id="DS999411">
    <property type="protein sequence ID" value="EED34830.1"/>
    <property type="molecule type" value="Genomic_DNA"/>
</dbReference>
<evidence type="ECO:0000256" key="17">
    <source>
        <dbReference type="PIRSR" id="PIRSR603561-1"/>
    </source>
</evidence>
<evidence type="ECO:0000256" key="16">
    <source>
        <dbReference type="ARBA" id="ARBA00042798"/>
    </source>
</evidence>
<feature type="binding site" evidence="17">
    <location>
        <position position="135"/>
    </location>
    <ligand>
        <name>8-oxo-dGTP</name>
        <dbReference type="ChEBI" id="CHEBI:77896"/>
    </ligand>
</feature>
<feature type="binding site" evidence="18">
    <location>
        <position position="53"/>
    </location>
    <ligand>
        <name>Mg(2+)</name>
        <dbReference type="ChEBI" id="CHEBI:18420"/>
    </ligand>
</feature>
<feature type="binding site" evidence="17">
    <location>
        <position position="39"/>
    </location>
    <ligand>
        <name>8-oxo-dGTP</name>
        <dbReference type="ChEBI" id="CHEBI:77896"/>
    </ligand>
</feature>
<dbReference type="PRINTS" id="PR00502">
    <property type="entry name" value="NUDIXFAMILY"/>
</dbReference>
<dbReference type="InterPro" id="IPR047127">
    <property type="entry name" value="MutT-like"/>
</dbReference>
<evidence type="ECO:0000256" key="12">
    <source>
        <dbReference type="ARBA" id="ARBA00038905"/>
    </source>
</evidence>
<evidence type="ECO:0000256" key="1">
    <source>
        <dbReference type="ARBA" id="ARBA00001946"/>
    </source>
</evidence>
<dbReference type="GO" id="GO:0035539">
    <property type="term" value="F:8-oxo-7,8-dihydrodeoxyguanosine triphosphate pyrophosphatase activity"/>
    <property type="evidence" value="ECO:0007669"/>
    <property type="project" value="UniProtKB-EC"/>
</dbReference>
<dbReference type="SUPFAM" id="SSF55811">
    <property type="entry name" value="Nudix"/>
    <property type="match status" value="1"/>
</dbReference>
<keyword evidence="3" id="KW-0515">Mutator protein</keyword>
<reference evidence="21" key="1">
    <citation type="journal article" date="2013" name="BMC Microbiol.">
        <title>Taxonomy and evolution of bacteriochlorophyll a-containing members of the OM60/NOR5 clade of marine gammaproteobacteria: description of Luminiphilus syltensis gen. nov., sp. nov., reclassification of Haliea rubra as Pseudohaliea rubra gen. nov., comb. nov., and emendation of Chromatocurvus halotolerans.</title>
        <authorList>
            <person name="Spring S."/>
            <person name="Riedel T."/>
            <person name="Sproer C."/>
            <person name="Yan S."/>
            <person name="Harder J."/>
            <person name="Fuchs B.M."/>
        </authorList>
    </citation>
    <scope>NUCLEOTIDE SEQUENCE [LARGE SCALE GENOMIC DNA]</scope>
    <source>
        <strain evidence="21">NOR51-B</strain>
    </source>
</reference>
<dbReference type="InterPro" id="IPR003561">
    <property type="entry name" value="Mutator_MutT"/>
</dbReference>
<dbReference type="InterPro" id="IPR000086">
    <property type="entry name" value="NUDIX_hydrolase_dom"/>
</dbReference>
<keyword evidence="5 18" id="KW-0479">Metal-binding</keyword>
<evidence type="ECO:0000313" key="20">
    <source>
        <dbReference type="EMBL" id="EED34830.1"/>
    </source>
</evidence>
<accession>B8KR41</accession>
<evidence type="ECO:0000313" key="21">
    <source>
        <dbReference type="Proteomes" id="UP000004699"/>
    </source>
</evidence>
<evidence type="ECO:0000256" key="2">
    <source>
        <dbReference type="ARBA" id="ARBA00005582"/>
    </source>
</evidence>
<dbReference type="Gene3D" id="3.90.79.10">
    <property type="entry name" value="Nucleoside Triphosphate Pyrophosphohydrolase"/>
    <property type="match status" value="1"/>
</dbReference>
<feature type="binding site" evidence="17">
    <location>
        <position position="44"/>
    </location>
    <ligand>
        <name>8-oxo-dGTP</name>
        <dbReference type="ChEBI" id="CHEBI:77896"/>
    </ligand>
</feature>
<dbReference type="Proteomes" id="UP000004699">
    <property type="component" value="Unassembled WGS sequence"/>
</dbReference>
<evidence type="ECO:0000256" key="4">
    <source>
        <dbReference type="ARBA" id="ARBA00022705"/>
    </source>
</evidence>
<dbReference type="PROSITE" id="PS00893">
    <property type="entry name" value="NUDIX_BOX"/>
    <property type="match status" value="1"/>
</dbReference>
<keyword evidence="6" id="KW-0227">DNA damage</keyword>
<name>B8KR41_9GAMM</name>
<dbReference type="EC" id="3.6.1.55" evidence="12"/>
<dbReference type="FunFam" id="3.90.79.10:FF:000014">
    <property type="entry name" value="8-oxo-dGTP diphosphatase MutT"/>
    <property type="match status" value="1"/>
</dbReference>